<dbReference type="EMBL" id="BLXT01001882">
    <property type="protein sequence ID" value="GFN88818.1"/>
    <property type="molecule type" value="Genomic_DNA"/>
</dbReference>
<comment type="caution">
    <text evidence="2">The sequence shown here is derived from an EMBL/GenBank/DDBJ whole genome shotgun (WGS) entry which is preliminary data.</text>
</comment>
<feature type="region of interest" description="Disordered" evidence="1">
    <location>
        <begin position="21"/>
        <end position="45"/>
    </location>
</feature>
<name>A0AAV3Z349_9GAST</name>
<reference evidence="2 3" key="1">
    <citation type="journal article" date="2021" name="Elife">
        <title>Chloroplast acquisition without the gene transfer in kleptoplastic sea slugs, Plakobranchus ocellatus.</title>
        <authorList>
            <person name="Maeda T."/>
            <person name="Takahashi S."/>
            <person name="Yoshida T."/>
            <person name="Shimamura S."/>
            <person name="Takaki Y."/>
            <person name="Nagai Y."/>
            <person name="Toyoda A."/>
            <person name="Suzuki Y."/>
            <person name="Arimoto A."/>
            <person name="Ishii H."/>
            <person name="Satoh N."/>
            <person name="Nishiyama T."/>
            <person name="Hasebe M."/>
            <person name="Maruyama T."/>
            <person name="Minagawa J."/>
            <person name="Obokata J."/>
            <person name="Shigenobu S."/>
        </authorList>
    </citation>
    <scope>NUCLEOTIDE SEQUENCE [LARGE SCALE GENOMIC DNA]</scope>
</reference>
<gene>
    <name evidence="2" type="ORF">PoB_001532400</name>
</gene>
<accession>A0AAV3Z349</accession>
<sequence length="170" mass="18814">MSRLELLAITGKIENTRSRAIPQQRDLRPLGPLSGQGADGGARTRDRWVPADLRADSLATVPPTPPSLLSSEISKYYTESPQQAIKNPAQSNETAFTKDRKYQKLTQRCFRHLIPASPGCHQPQITWRTLSVLSGPNVYRSVRFWPLRAVNAFLRPSNGGGLTAQLHDGT</sequence>
<organism evidence="2 3">
    <name type="scientific">Plakobranchus ocellatus</name>
    <dbReference type="NCBI Taxonomy" id="259542"/>
    <lineage>
        <taxon>Eukaryota</taxon>
        <taxon>Metazoa</taxon>
        <taxon>Spiralia</taxon>
        <taxon>Lophotrochozoa</taxon>
        <taxon>Mollusca</taxon>
        <taxon>Gastropoda</taxon>
        <taxon>Heterobranchia</taxon>
        <taxon>Euthyneura</taxon>
        <taxon>Panpulmonata</taxon>
        <taxon>Sacoglossa</taxon>
        <taxon>Placobranchoidea</taxon>
        <taxon>Plakobranchidae</taxon>
        <taxon>Plakobranchus</taxon>
    </lineage>
</organism>
<keyword evidence="3" id="KW-1185">Reference proteome</keyword>
<dbReference type="Proteomes" id="UP000735302">
    <property type="component" value="Unassembled WGS sequence"/>
</dbReference>
<proteinExistence type="predicted"/>
<evidence type="ECO:0000256" key="1">
    <source>
        <dbReference type="SAM" id="MobiDB-lite"/>
    </source>
</evidence>
<protein>
    <submittedName>
        <fullName evidence="2">Uncharacterized protein</fullName>
    </submittedName>
</protein>
<evidence type="ECO:0000313" key="3">
    <source>
        <dbReference type="Proteomes" id="UP000735302"/>
    </source>
</evidence>
<evidence type="ECO:0000313" key="2">
    <source>
        <dbReference type="EMBL" id="GFN88818.1"/>
    </source>
</evidence>
<dbReference type="AlphaFoldDB" id="A0AAV3Z349"/>